<evidence type="ECO:0000256" key="4">
    <source>
        <dbReference type="ARBA" id="ARBA00022553"/>
    </source>
</evidence>
<feature type="transmembrane region" description="Helical" evidence="14">
    <location>
        <begin position="157"/>
        <end position="178"/>
    </location>
</feature>
<dbReference type="InterPro" id="IPR036097">
    <property type="entry name" value="HisK_dim/P_sf"/>
</dbReference>
<keyword evidence="7" id="KW-0547">Nucleotide-binding</keyword>
<evidence type="ECO:0000256" key="5">
    <source>
        <dbReference type="ARBA" id="ARBA00022679"/>
    </source>
</evidence>
<feature type="domain" description="HAMP" evidence="17">
    <location>
        <begin position="180"/>
        <end position="235"/>
    </location>
</feature>
<sequence length="748" mass="82726">MRGLLIPFSRQNPLALRLAGAVLLVSLLVTLISIALFVIREYHQGTQRLAQNLAQIELTTLPGLSRSLWNFDEEQLKVQLNALVSLPDVEYAVIRWQDWNGNSKMLSASDSTSHPPQERHRFPLTYQRRSGEVEALGTLELGISQHSLYQQLGQQTIFLVTFLATQALISALLIIILLRQLLTLRLGKLADATRQLTLSSLHHPIPRQNGPVNDELDNIAAALDTMRLRLLEDIQARQNADQALLKERELRLDNEERRIRAESANDAKNTFMATMSHEIRTPLNGIIGLLDLLQSSRLTPRQAHYLKLMQQSSENLLAIINDILDFSKIEAGELKLENRALNLVTLIEDTLCAYAGLAEKKHLLLACELLLKEHQIIRGDEVRLRQILMNLISNAIKFTERGHIIVRALDHPNGVRIEIEDTGIGITPRQQESIFEAFAQADQSTARRFGGTGLGLSVCRSLSTIMQGSLSVHSTPGHGSTFTLFLPLAATPNQPALPDLDGQPLLVISEQDALLQPLTRMLNLANGRPLRGTALSMLDSASSSAIALIDADLLSPKTADLTLAPEWQHRTILIGHEDMDSPSCRYLREPVTRTALFKLLAHPPHTKPGSTEPPPSSDLPSLRILVAEDNPVNRSVLQALLNSLSLPEATICDDGHTALEAYQQQQGQFDVILMDVEMPGLDGLGATRAIRQFEQQTGLSPCPVIALTAHTLDNDASLIRDAGIDQVLNKPLRRNTLIQCLQQLSPRS</sequence>
<evidence type="ECO:0000256" key="2">
    <source>
        <dbReference type="ARBA" id="ARBA00004370"/>
    </source>
</evidence>
<feature type="modified residue" description="4-aspartylphosphate" evidence="13">
    <location>
        <position position="675"/>
    </location>
</feature>
<dbReference type="CDD" id="cd16922">
    <property type="entry name" value="HATPase_EvgS-ArcB-TorS-like"/>
    <property type="match status" value="1"/>
</dbReference>
<dbReference type="PANTHER" id="PTHR45339:SF1">
    <property type="entry name" value="HYBRID SIGNAL TRANSDUCTION HISTIDINE KINASE J"/>
    <property type="match status" value="1"/>
</dbReference>
<dbReference type="PROSITE" id="PS50110">
    <property type="entry name" value="RESPONSE_REGULATORY"/>
    <property type="match status" value="1"/>
</dbReference>
<dbReference type="Pfam" id="PF00072">
    <property type="entry name" value="Response_reg"/>
    <property type="match status" value="1"/>
</dbReference>
<dbReference type="FunFam" id="3.30.565.10:FF:000010">
    <property type="entry name" value="Sensor histidine kinase RcsC"/>
    <property type="match status" value="1"/>
</dbReference>
<dbReference type="SUPFAM" id="SSF55874">
    <property type="entry name" value="ATPase domain of HSP90 chaperone/DNA topoisomerase II/histidine kinase"/>
    <property type="match status" value="1"/>
</dbReference>
<dbReference type="RefSeq" id="WP_022986747.1">
    <property type="nucleotide sequence ID" value="NZ_QYYA01000003.1"/>
</dbReference>
<dbReference type="CDD" id="cd00082">
    <property type="entry name" value="HisKA"/>
    <property type="match status" value="1"/>
</dbReference>
<dbReference type="Pfam" id="PF02518">
    <property type="entry name" value="HATPase_c"/>
    <property type="match status" value="1"/>
</dbReference>
<dbReference type="Gene3D" id="6.10.340.10">
    <property type="match status" value="1"/>
</dbReference>
<evidence type="ECO:0000256" key="10">
    <source>
        <dbReference type="ARBA" id="ARBA00022989"/>
    </source>
</evidence>
<evidence type="ECO:0000256" key="14">
    <source>
        <dbReference type="SAM" id="Phobius"/>
    </source>
</evidence>
<evidence type="ECO:0000256" key="11">
    <source>
        <dbReference type="ARBA" id="ARBA00023012"/>
    </source>
</evidence>
<dbReference type="InterPro" id="IPR003661">
    <property type="entry name" value="HisK_dim/P_dom"/>
</dbReference>
<dbReference type="EMBL" id="QYYA01000003">
    <property type="protein sequence ID" value="RJG17510.1"/>
    <property type="molecule type" value="Genomic_DNA"/>
</dbReference>
<dbReference type="CDD" id="cd17546">
    <property type="entry name" value="REC_hyHK_CKI1_RcsC-like"/>
    <property type="match status" value="1"/>
</dbReference>
<evidence type="ECO:0000256" key="7">
    <source>
        <dbReference type="ARBA" id="ARBA00022741"/>
    </source>
</evidence>
<evidence type="ECO:0000256" key="3">
    <source>
        <dbReference type="ARBA" id="ARBA00012438"/>
    </source>
</evidence>
<proteinExistence type="predicted"/>
<keyword evidence="9" id="KW-0067">ATP-binding</keyword>
<evidence type="ECO:0000256" key="8">
    <source>
        <dbReference type="ARBA" id="ARBA00022777"/>
    </source>
</evidence>
<dbReference type="SMART" id="SM00388">
    <property type="entry name" value="HisKA"/>
    <property type="match status" value="1"/>
</dbReference>
<protein>
    <recommendedName>
        <fullName evidence="3">histidine kinase</fullName>
        <ecNumber evidence="3">2.7.13.3</ecNumber>
    </recommendedName>
</protein>
<dbReference type="SMART" id="SM00387">
    <property type="entry name" value="HATPase_c"/>
    <property type="match status" value="1"/>
</dbReference>
<gene>
    <name evidence="18" type="ORF">D4A39_12440</name>
</gene>
<dbReference type="GO" id="GO:0005524">
    <property type="term" value="F:ATP binding"/>
    <property type="evidence" value="ECO:0007669"/>
    <property type="project" value="UniProtKB-KW"/>
</dbReference>
<evidence type="ECO:0000256" key="9">
    <source>
        <dbReference type="ARBA" id="ARBA00022840"/>
    </source>
</evidence>
<keyword evidence="8 18" id="KW-0418">Kinase</keyword>
<dbReference type="Gene3D" id="3.30.565.10">
    <property type="entry name" value="Histidine kinase-like ATPase, C-terminal domain"/>
    <property type="match status" value="1"/>
</dbReference>
<keyword evidence="6 14" id="KW-0812">Transmembrane</keyword>
<evidence type="ECO:0000313" key="18">
    <source>
        <dbReference type="EMBL" id="RJG17510.1"/>
    </source>
</evidence>
<dbReference type="OrthoDB" id="9797243at2"/>
<keyword evidence="10 14" id="KW-1133">Transmembrane helix</keyword>
<comment type="catalytic activity">
    <reaction evidence="1">
        <text>ATP + protein L-histidine = ADP + protein N-phospho-L-histidine.</text>
        <dbReference type="EC" id="2.7.13.3"/>
    </reaction>
</comment>
<evidence type="ECO:0000256" key="1">
    <source>
        <dbReference type="ARBA" id="ARBA00000085"/>
    </source>
</evidence>
<dbReference type="PROSITE" id="PS50885">
    <property type="entry name" value="HAMP"/>
    <property type="match status" value="1"/>
</dbReference>
<dbReference type="SMART" id="SM00448">
    <property type="entry name" value="REC"/>
    <property type="match status" value="1"/>
</dbReference>
<dbReference type="EC" id="2.7.13.3" evidence="3"/>
<dbReference type="Proteomes" id="UP000283734">
    <property type="component" value="Unassembled WGS sequence"/>
</dbReference>
<dbReference type="FunFam" id="1.10.287.130:FF:000004">
    <property type="entry name" value="Ethylene receptor 1"/>
    <property type="match status" value="1"/>
</dbReference>
<dbReference type="Gene3D" id="3.40.50.2300">
    <property type="match status" value="1"/>
</dbReference>
<dbReference type="InterPro" id="IPR005467">
    <property type="entry name" value="His_kinase_dom"/>
</dbReference>
<dbReference type="AlphaFoldDB" id="A0A418XXH6"/>
<name>A0A418XXH6_9GAMM</name>
<keyword evidence="11" id="KW-0902">Two-component regulatory system</keyword>
<dbReference type="InterPro" id="IPR011006">
    <property type="entry name" value="CheY-like_superfamily"/>
</dbReference>
<dbReference type="SUPFAM" id="SSF47384">
    <property type="entry name" value="Homodimeric domain of signal transducing histidine kinase"/>
    <property type="match status" value="1"/>
</dbReference>
<dbReference type="SUPFAM" id="SSF52172">
    <property type="entry name" value="CheY-like"/>
    <property type="match status" value="1"/>
</dbReference>
<evidence type="ECO:0000259" key="17">
    <source>
        <dbReference type="PROSITE" id="PS50885"/>
    </source>
</evidence>
<keyword evidence="4 13" id="KW-0597">Phosphoprotein</keyword>
<evidence type="ECO:0000256" key="13">
    <source>
        <dbReference type="PROSITE-ProRule" id="PRU00169"/>
    </source>
</evidence>
<organism evidence="18 19">
    <name type="scientific">Alcanivorax profundi</name>
    <dbReference type="NCBI Taxonomy" id="2338368"/>
    <lineage>
        <taxon>Bacteria</taxon>
        <taxon>Pseudomonadati</taxon>
        <taxon>Pseudomonadota</taxon>
        <taxon>Gammaproteobacteria</taxon>
        <taxon>Oceanospirillales</taxon>
        <taxon>Alcanivoracaceae</taxon>
        <taxon>Alcanivorax</taxon>
    </lineage>
</organism>
<feature type="transmembrane region" description="Helical" evidence="14">
    <location>
        <begin position="14"/>
        <end position="39"/>
    </location>
</feature>
<dbReference type="PANTHER" id="PTHR45339">
    <property type="entry name" value="HYBRID SIGNAL TRANSDUCTION HISTIDINE KINASE J"/>
    <property type="match status" value="1"/>
</dbReference>
<reference evidence="18 19" key="1">
    <citation type="submission" date="2018-09" db="EMBL/GenBank/DDBJ databases">
        <title>Alcanivorax profundi sp. nov., isolated from 1000 m-depth seawater of the Mariana Trench.</title>
        <authorList>
            <person name="Liu J."/>
        </authorList>
    </citation>
    <scope>NUCLEOTIDE SEQUENCE [LARGE SCALE GENOMIC DNA]</scope>
    <source>
        <strain evidence="18 19">MTEO17</strain>
    </source>
</reference>
<keyword evidence="19" id="KW-1185">Reference proteome</keyword>
<dbReference type="Pfam" id="PF00512">
    <property type="entry name" value="HisKA"/>
    <property type="match status" value="1"/>
</dbReference>
<dbReference type="InterPro" id="IPR036890">
    <property type="entry name" value="HATPase_C_sf"/>
</dbReference>
<dbReference type="GO" id="GO:0016020">
    <property type="term" value="C:membrane"/>
    <property type="evidence" value="ECO:0007669"/>
    <property type="project" value="UniProtKB-SubCell"/>
</dbReference>
<keyword evidence="5" id="KW-0808">Transferase</keyword>
<accession>A0A418XXH6</accession>
<dbReference type="InterPro" id="IPR033414">
    <property type="entry name" value="Sensor_dom"/>
</dbReference>
<comment type="subcellular location">
    <subcellularLocation>
        <location evidence="2">Membrane</location>
    </subcellularLocation>
</comment>
<comment type="caution">
    <text evidence="18">The sequence shown here is derived from an EMBL/GenBank/DDBJ whole genome shotgun (WGS) entry which is preliminary data.</text>
</comment>
<dbReference type="PRINTS" id="PR00344">
    <property type="entry name" value="BCTRLSENSOR"/>
</dbReference>
<dbReference type="InterPro" id="IPR001789">
    <property type="entry name" value="Sig_transdc_resp-reg_receiver"/>
</dbReference>
<dbReference type="GO" id="GO:0000155">
    <property type="term" value="F:phosphorelay sensor kinase activity"/>
    <property type="evidence" value="ECO:0007669"/>
    <property type="project" value="InterPro"/>
</dbReference>
<dbReference type="Gene3D" id="1.10.287.130">
    <property type="match status" value="1"/>
</dbReference>
<dbReference type="Pfam" id="PF17149">
    <property type="entry name" value="CHASE5"/>
    <property type="match status" value="1"/>
</dbReference>
<dbReference type="PROSITE" id="PS50109">
    <property type="entry name" value="HIS_KIN"/>
    <property type="match status" value="1"/>
</dbReference>
<feature type="domain" description="Response regulatory" evidence="16">
    <location>
        <begin position="623"/>
        <end position="745"/>
    </location>
</feature>
<dbReference type="InterPro" id="IPR004358">
    <property type="entry name" value="Sig_transdc_His_kin-like_C"/>
</dbReference>
<dbReference type="InterPro" id="IPR003660">
    <property type="entry name" value="HAMP_dom"/>
</dbReference>
<evidence type="ECO:0000256" key="12">
    <source>
        <dbReference type="ARBA" id="ARBA00023136"/>
    </source>
</evidence>
<dbReference type="InterPro" id="IPR003594">
    <property type="entry name" value="HATPase_dom"/>
</dbReference>
<evidence type="ECO:0000256" key="6">
    <source>
        <dbReference type="ARBA" id="ARBA00022692"/>
    </source>
</evidence>
<keyword evidence="12 14" id="KW-0472">Membrane</keyword>
<feature type="domain" description="Histidine kinase" evidence="15">
    <location>
        <begin position="274"/>
        <end position="490"/>
    </location>
</feature>
<evidence type="ECO:0000259" key="16">
    <source>
        <dbReference type="PROSITE" id="PS50110"/>
    </source>
</evidence>
<evidence type="ECO:0000313" key="19">
    <source>
        <dbReference type="Proteomes" id="UP000283734"/>
    </source>
</evidence>
<evidence type="ECO:0000259" key="15">
    <source>
        <dbReference type="PROSITE" id="PS50109"/>
    </source>
</evidence>